<reference evidence="2" key="2">
    <citation type="submission" date="2020-09" db="EMBL/GenBank/DDBJ databases">
        <authorList>
            <person name="Sun Q."/>
            <person name="Zhou Y."/>
        </authorList>
    </citation>
    <scope>NUCLEOTIDE SEQUENCE</scope>
    <source>
        <strain evidence="2">CGMCC 1.15794</strain>
    </source>
</reference>
<gene>
    <name evidence="2" type="ORF">GCM10010921_23250</name>
</gene>
<dbReference type="EMBL" id="BMJY01000011">
    <property type="protein sequence ID" value="GGH46885.1"/>
    <property type="molecule type" value="Genomic_DNA"/>
</dbReference>
<feature type="domain" description="Schlafen AlbA-2" evidence="1">
    <location>
        <begin position="21"/>
        <end position="138"/>
    </location>
</feature>
<reference evidence="2" key="1">
    <citation type="journal article" date="2014" name="Int. J. Syst. Evol. Microbiol.">
        <title>Complete genome sequence of Corynebacterium casei LMG S-19264T (=DSM 44701T), isolated from a smear-ripened cheese.</title>
        <authorList>
            <consortium name="US DOE Joint Genome Institute (JGI-PGF)"/>
            <person name="Walter F."/>
            <person name="Albersmeier A."/>
            <person name="Kalinowski J."/>
            <person name="Ruckert C."/>
        </authorList>
    </citation>
    <scope>NUCLEOTIDE SEQUENCE</scope>
    <source>
        <strain evidence="2">CGMCC 1.15794</strain>
    </source>
</reference>
<dbReference type="InterPro" id="IPR038475">
    <property type="entry name" value="RecG_C_sf"/>
</dbReference>
<dbReference type="Pfam" id="PF13749">
    <property type="entry name" value="HATPase_c_4"/>
    <property type="match status" value="1"/>
</dbReference>
<evidence type="ECO:0000313" key="2">
    <source>
        <dbReference type="EMBL" id="GGH46885.1"/>
    </source>
</evidence>
<name>A0A917IGA7_9MICO</name>
<dbReference type="PANTHER" id="PTHR30595">
    <property type="entry name" value="GLPR-RELATED TRANSCRIPTIONAL REPRESSOR"/>
    <property type="match status" value="1"/>
</dbReference>
<dbReference type="Gene3D" id="3.30.565.60">
    <property type="match status" value="1"/>
</dbReference>
<dbReference type="Gene3D" id="6.10.10.130">
    <property type="match status" value="1"/>
</dbReference>
<sequence length="563" mass="61388">MLNLADIITALKAGATGGQLENEALDFKQEDPNVKKTLEVIADAVVCFANANGGSIVLGIADNVAGAAAISGVSSRLDSRSIVLGIYERTRPGLSVPITEHTVDGKRLIEITVPAGATFYANAKGTSTRRIGTQCQPFPPEQQRQALAARGLYDWSEQPSGARRVSEEEMVRVRRLLRAADRRELADQSDQAILTDLRLLTSDGQLNRAGLLIAGHEDDIRELLPAYGYSYQYRPSPGAEAVDRFRGRRPILAAIEQLINAIEARRQMRPLNLAGGVQLQLQDYPQEAVRELVVNAFVHRDFEVAGSADIEQSPEQLRIVSPGGLVFGVTAENILSHPSTPRNRLLLETVTALHVAERAGQGIDRAYRYLLRAGKKPPTFTDSGQAVEARVPGGAGNDAFARYVNGHLPDALAGDIEVLLVLDALCNQRAAQAEAIAPLLQRSVAEAQSTLERMRASGLLEPTRRTASRAFPNYVLASSTLTGLGLAVTYHRRNADDADDKVIEHIREYGYITNQTLRRLFDLEMFPARDMLRDLQARAVIVKLEGQARGPGVRYGRGPKFPS</sequence>
<dbReference type="InterPro" id="IPR038461">
    <property type="entry name" value="Schlafen_AlbA_2_dom_sf"/>
</dbReference>
<dbReference type="RefSeq" id="WP_188756467.1">
    <property type="nucleotide sequence ID" value="NZ_BMJY01000011.1"/>
</dbReference>
<comment type="caution">
    <text evidence="2">The sequence shown here is derived from an EMBL/GenBank/DDBJ whole genome shotgun (WGS) entry which is preliminary data.</text>
</comment>
<accession>A0A917IGA7</accession>
<protein>
    <recommendedName>
        <fullName evidence="1">Schlafen AlbA-2 domain-containing protein</fullName>
    </recommendedName>
</protein>
<dbReference type="PANTHER" id="PTHR30595:SF6">
    <property type="entry name" value="SCHLAFEN ALBA-2 DOMAIN-CONTAINING PROTEIN"/>
    <property type="match status" value="1"/>
</dbReference>
<proteinExistence type="predicted"/>
<dbReference type="InterPro" id="IPR007421">
    <property type="entry name" value="Schlafen_AlbA_2_dom"/>
</dbReference>
<dbReference type="AlphaFoldDB" id="A0A917IGA7"/>
<dbReference type="Pfam" id="PF04326">
    <property type="entry name" value="SLFN_AlbA_2"/>
    <property type="match status" value="1"/>
</dbReference>
<evidence type="ECO:0000259" key="1">
    <source>
        <dbReference type="Pfam" id="PF04326"/>
    </source>
</evidence>
<keyword evidence="3" id="KW-1185">Reference proteome</keyword>
<dbReference type="Gene3D" id="3.30.950.30">
    <property type="entry name" value="Schlafen, AAA domain"/>
    <property type="match status" value="1"/>
</dbReference>
<organism evidence="2 3">
    <name type="scientific">Microbacterium album</name>
    <dbReference type="NCBI Taxonomy" id="2053191"/>
    <lineage>
        <taxon>Bacteria</taxon>
        <taxon>Bacillati</taxon>
        <taxon>Actinomycetota</taxon>
        <taxon>Actinomycetes</taxon>
        <taxon>Micrococcales</taxon>
        <taxon>Microbacteriaceae</taxon>
        <taxon>Microbacterium</taxon>
    </lineage>
</organism>
<dbReference type="Proteomes" id="UP000657592">
    <property type="component" value="Unassembled WGS sequence"/>
</dbReference>
<evidence type="ECO:0000313" key="3">
    <source>
        <dbReference type="Proteomes" id="UP000657592"/>
    </source>
</evidence>